<organism evidence="10 11">
    <name type="scientific">Capronia coronata CBS 617.96</name>
    <dbReference type="NCBI Taxonomy" id="1182541"/>
    <lineage>
        <taxon>Eukaryota</taxon>
        <taxon>Fungi</taxon>
        <taxon>Dikarya</taxon>
        <taxon>Ascomycota</taxon>
        <taxon>Pezizomycotina</taxon>
        <taxon>Eurotiomycetes</taxon>
        <taxon>Chaetothyriomycetidae</taxon>
        <taxon>Chaetothyriales</taxon>
        <taxon>Herpotrichiellaceae</taxon>
        <taxon>Capronia</taxon>
    </lineage>
</organism>
<evidence type="ECO:0000256" key="1">
    <source>
        <dbReference type="ARBA" id="ARBA00009986"/>
    </source>
</evidence>
<feature type="active site" evidence="6 7">
    <location>
        <position position="224"/>
    </location>
</feature>
<dbReference type="InterPro" id="IPR016163">
    <property type="entry name" value="Ald_DH_C"/>
</dbReference>
<protein>
    <recommendedName>
        <fullName evidence="5">Aldehyde dehydrogenase</fullName>
    </recommendedName>
</protein>
<proteinExistence type="inferred from homology"/>
<dbReference type="RefSeq" id="XP_007719934.1">
    <property type="nucleotide sequence ID" value="XM_007721744.1"/>
</dbReference>
<dbReference type="Gene3D" id="3.40.309.10">
    <property type="entry name" value="Aldehyde Dehydrogenase, Chain A, domain 2"/>
    <property type="match status" value="1"/>
</dbReference>
<evidence type="ECO:0000256" key="8">
    <source>
        <dbReference type="RuleBase" id="RU003345"/>
    </source>
</evidence>
<dbReference type="GO" id="GO:0005737">
    <property type="term" value="C:cytoplasm"/>
    <property type="evidence" value="ECO:0007669"/>
    <property type="project" value="TreeGrafter"/>
</dbReference>
<evidence type="ECO:0000313" key="11">
    <source>
        <dbReference type="Proteomes" id="UP000019484"/>
    </source>
</evidence>
<evidence type="ECO:0000313" key="10">
    <source>
        <dbReference type="EMBL" id="EXJ95705.1"/>
    </source>
</evidence>
<evidence type="ECO:0000259" key="9">
    <source>
        <dbReference type="Pfam" id="PF00171"/>
    </source>
</evidence>
<name>W9Z166_9EURO</name>
<dbReference type="Gene3D" id="3.40.605.10">
    <property type="entry name" value="Aldehyde Dehydrogenase, Chain A, domain 1"/>
    <property type="match status" value="1"/>
</dbReference>
<accession>W9Z166</accession>
<dbReference type="InterPro" id="IPR016162">
    <property type="entry name" value="Ald_DH_N"/>
</dbReference>
<evidence type="ECO:0000256" key="5">
    <source>
        <dbReference type="PIRNR" id="PIRNR036492"/>
    </source>
</evidence>
<comment type="similarity">
    <text evidence="1 5 8">Belongs to the aldehyde dehydrogenase family.</text>
</comment>
<feature type="active site" evidence="6">
    <location>
        <position position="258"/>
    </location>
</feature>
<dbReference type="AlphaFoldDB" id="W9Z166"/>
<dbReference type="PIRSF" id="PIRSF036492">
    <property type="entry name" value="ALDH"/>
    <property type="match status" value="1"/>
</dbReference>
<keyword evidence="3 5" id="KW-0560">Oxidoreductase</keyword>
<dbReference type="InterPro" id="IPR029510">
    <property type="entry name" value="Ald_DH_CS_GLU"/>
</dbReference>
<dbReference type="GeneID" id="19155733"/>
<evidence type="ECO:0000256" key="4">
    <source>
        <dbReference type="ARBA" id="ARBA00023027"/>
    </source>
</evidence>
<dbReference type="GO" id="GO:0016117">
    <property type="term" value="P:carotenoid biosynthetic process"/>
    <property type="evidence" value="ECO:0007669"/>
    <property type="project" value="UniProtKB-KW"/>
</dbReference>
<sequence length="534" mass="58595">MTAVQLPEFSTTPVEQIPSIVSRLRSSFFSQKTRPAAFRLRQLRKLYWAIADHEEELLEACKRDLGKGIFEAMVSEIEWVKNDICFMTQNLERWMKDEKPEDMAWTHKFVSPRIRKDPLGVVLVIGAFNFPINLAFGPMIGAIAAGNTVVLKPSEQCPNCAAMMQLIMEKALDPECYACVQGGIPETSALLEQNWDKIFFTGSVNTAKIVAQAAAKNLTPVALELGGKNPAIVTKKADVQLAARRLLWAKTMNAGQVCISQNYILVDKEVAPTLITELKAAMKEFFPSGAKQSPDYSRIVNLRAFNRIKKMLDSTSGKIVAGGTMDADQLFIEPTVIEVSDPKDPLIVEESFGPLIPVLPVDNLDQAISIANETHATPLGVYAFGSKAETDRVLAETRSGGASINDGFFHGVIPTLAFGGVGDSGTGAYRGKASFDCFTHRRSITKTPNWMEKLLAVRYPPFDGTSKLKQYRAMGILKPDFDRDGRQKIGLLWYLITLGSGSASKGALRAALIAGIYLALRALMEGRIWKGLKG</sequence>
<gene>
    <name evidence="10" type="ORF">A1O1_00828</name>
</gene>
<keyword evidence="4" id="KW-0520">NAD</keyword>
<evidence type="ECO:0000256" key="3">
    <source>
        <dbReference type="ARBA" id="ARBA00023002"/>
    </source>
</evidence>
<dbReference type="GO" id="GO:0006081">
    <property type="term" value="P:aldehyde metabolic process"/>
    <property type="evidence" value="ECO:0007669"/>
    <property type="project" value="InterPro"/>
</dbReference>
<dbReference type="CDD" id="cd07135">
    <property type="entry name" value="ALDH_F14-YMR110C"/>
    <property type="match status" value="1"/>
</dbReference>
<dbReference type="OrthoDB" id="440325at2759"/>
<dbReference type="FunFam" id="3.40.309.10:FF:000025">
    <property type="entry name" value="Aldehyde dehydrogenase"/>
    <property type="match status" value="1"/>
</dbReference>
<dbReference type="InterPro" id="IPR012394">
    <property type="entry name" value="Aldehyde_DH_NAD(P)"/>
</dbReference>
<dbReference type="PANTHER" id="PTHR43570">
    <property type="entry name" value="ALDEHYDE DEHYDROGENASE"/>
    <property type="match status" value="1"/>
</dbReference>
<dbReference type="InterPro" id="IPR016161">
    <property type="entry name" value="Ald_DH/histidinol_DH"/>
</dbReference>
<dbReference type="STRING" id="1182541.W9Z166"/>
<evidence type="ECO:0000256" key="2">
    <source>
        <dbReference type="ARBA" id="ARBA00022746"/>
    </source>
</evidence>
<dbReference type="FunFam" id="3.40.605.10:FF:000004">
    <property type="entry name" value="Aldehyde dehydrogenase"/>
    <property type="match status" value="1"/>
</dbReference>
<reference evidence="10 11" key="1">
    <citation type="submission" date="2013-03" db="EMBL/GenBank/DDBJ databases">
        <title>The Genome Sequence of Capronia coronata CBS 617.96.</title>
        <authorList>
            <consortium name="The Broad Institute Genomics Platform"/>
            <person name="Cuomo C."/>
            <person name="de Hoog S."/>
            <person name="Gorbushina A."/>
            <person name="Walker B."/>
            <person name="Young S.K."/>
            <person name="Zeng Q."/>
            <person name="Gargeya S."/>
            <person name="Fitzgerald M."/>
            <person name="Haas B."/>
            <person name="Abouelleil A."/>
            <person name="Allen A.W."/>
            <person name="Alvarado L."/>
            <person name="Arachchi H.M."/>
            <person name="Berlin A.M."/>
            <person name="Chapman S.B."/>
            <person name="Gainer-Dewar J."/>
            <person name="Goldberg J."/>
            <person name="Griggs A."/>
            <person name="Gujja S."/>
            <person name="Hansen M."/>
            <person name="Howarth C."/>
            <person name="Imamovic A."/>
            <person name="Ireland A."/>
            <person name="Larimer J."/>
            <person name="McCowan C."/>
            <person name="Murphy C."/>
            <person name="Pearson M."/>
            <person name="Poon T.W."/>
            <person name="Priest M."/>
            <person name="Roberts A."/>
            <person name="Saif S."/>
            <person name="Shea T."/>
            <person name="Sisk P."/>
            <person name="Sykes S."/>
            <person name="Wortman J."/>
            <person name="Nusbaum C."/>
            <person name="Birren B."/>
        </authorList>
    </citation>
    <scope>NUCLEOTIDE SEQUENCE [LARGE SCALE GENOMIC DNA]</scope>
    <source>
        <strain evidence="10 11">CBS 617.96</strain>
    </source>
</reference>
<keyword evidence="11" id="KW-1185">Reference proteome</keyword>
<keyword evidence="2" id="KW-0125">Carotenoid biosynthesis</keyword>
<dbReference type="SUPFAM" id="SSF53720">
    <property type="entry name" value="ALDH-like"/>
    <property type="match status" value="1"/>
</dbReference>
<dbReference type="Pfam" id="PF00171">
    <property type="entry name" value="Aldedh"/>
    <property type="match status" value="1"/>
</dbReference>
<dbReference type="PROSITE" id="PS00687">
    <property type="entry name" value="ALDEHYDE_DEHYDR_GLU"/>
    <property type="match status" value="1"/>
</dbReference>
<dbReference type="Proteomes" id="UP000019484">
    <property type="component" value="Unassembled WGS sequence"/>
</dbReference>
<feature type="domain" description="Aldehyde dehydrogenase" evidence="9">
    <location>
        <begin position="11"/>
        <end position="443"/>
    </location>
</feature>
<dbReference type="HOGENOM" id="CLU_005391_3_0_1"/>
<dbReference type="InterPro" id="IPR015590">
    <property type="entry name" value="Aldehyde_DH_dom"/>
</dbReference>
<dbReference type="eggNOG" id="KOG2456">
    <property type="taxonomic scope" value="Eukaryota"/>
</dbReference>
<evidence type="ECO:0000256" key="6">
    <source>
        <dbReference type="PIRSR" id="PIRSR036492-1"/>
    </source>
</evidence>
<dbReference type="PANTHER" id="PTHR43570:SF11">
    <property type="entry name" value="ALDEHYDE DEHYDROGENASE"/>
    <property type="match status" value="1"/>
</dbReference>
<dbReference type="GO" id="GO:0004029">
    <property type="term" value="F:aldehyde dehydrogenase (NAD+) activity"/>
    <property type="evidence" value="ECO:0007669"/>
    <property type="project" value="TreeGrafter"/>
</dbReference>
<evidence type="ECO:0000256" key="7">
    <source>
        <dbReference type="PROSITE-ProRule" id="PRU10007"/>
    </source>
</evidence>
<comment type="caution">
    <text evidence="10">The sequence shown here is derived from an EMBL/GenBank/DDBJ whole genome shotgun (WGS) entry which is preliminary data.</text>
</comment>
<dbReference type="EMBL" id="AMWN01000001">
    <property type="protein sequence ID" value="EXJ95705.1"/>
    <property type="molecule type" value="Genomic_DNA"/>
</dbReference>